<evidence type="ECO:0000313" key="1">
    <source>
        <dbReference type="EMBL" id="KZT52928.1"/>
    </source>
</evidence>
<dbReference type="InterPro" id="IPR001611">
    <property type="entry name" value="Leu-rich_rpt"/>
</dbReference>
<dbReference type="STRING" id="1353952.A0A165DJA6"/>
<dbReference type="OrthoDB" id="1517790at2759"/>
<dbReference type="Gene3D" id="3.80.10.10">
    <property type="entry name" value="Ribonuclease Inhibitor"/>
    <property type="match status" value="1"/>
</dbReference>
<dbReference type="EMBL" id="KV424051">
    <property type="protein sequence ID" value="KZT52928.1"/>
    <property type="molecule type" value="Genomic_DNA"/>
</dbReference>
<proteinExistence type="predicted"/>
<gene>
    <name evidence="1" type="ORF">CALCODRAFT_67747</name>
</gene>
<dbReference type="InParanoid" id="A0A165DJA6"/>
<dbReference type="Proteomes" id="UP000076842">
    <property type="component" value="Unassembled WGS sequence"/>
</dbReference>
<organism evidence="1 2">
    <name type="scientific">Calocera cornea HHB12733</name>
    <dbReference type="NCBI Taxonomy" id="1353952"/>
    <lineage>
        <taxon>Eukaryota</taxon>
        <taxon>Fungi</taxon>
        <taxon>Dikarya</taxon>
        <taxon>Basidiomycota</taxon>
        <taxon>Agaricomycotina</taxon>
        <taxon>Dacrymycetes</taxon>
        <taxon>Dacrymycetales</taxon>
        <taxon>Dacrymycetaceae</taxon>
        <taxon>Calocera</taxon>
    </lineage>
</organism>
<keyword evidence="2" id="KW-1185">Reference proteome</keyword>
<reference evidence="1 2" key="1">
    <citation type="journal article" date="2016" name="Mol. Biol. Evol.">
        <title>Comparative Genomics of Early-Diverging Mushroom-Forming Fungi Provides Insights into the Origins of Lignocellulose Decay Capabilities.</title>
        <authorList>
            <person name="Nagy L.G."/>
            <person name="Riley R."/>
            <person name="Tritt A."/>
            <person name="Adam C."/>
            <person name="Daum C."/>
            <person name="Floudas D."/>
            <person name="Sun H."/>
            <person name="Yadav J.S."/>
            <person name="Pangilinan J."/>
            <person name="Larsson K.H."/>
            <person name="Matsuura K."/>
            <person name="Barry K."/>
            <person name="Labutti K."/>
            <person name="Kuo R."/>
            <person name="Ohm R.A."/>
            <person name="Bhattacharya S.S."/>
            <person name="Shirouzu T."/>
            <person name="Yoshinaga Y."/>
            <person name="Martin F.M."/>
            <person name="Grigoriev I.V."/>
            <person name="Hibbett D.S."/>
        </authorList>
    </citation>
    <scope>NUCLEOTIDE SEQUENCE [LARGE SCALE GENOMIC DNA]</scope>
    <source>
        <strain evidence="1 2">HHB12733</strain>
    </source>
</reference>
<dbReference type="AlphaFoldDB" id="A0A165DJA6"/>
<dbReference type="InterPro" id="IPR032675">
    <property type="entry name" value="LRR_dom_sf"/>
</dbReference>
<evidence type="ECO:0008006" key="3">
    <source>
        <dbReference type="Google" id="ProtNLM"/>
    </source>
</evidence>
<name>A0A165DJA6_9BASI</name>
<accession>A0A165DJA6</accession>
<evidence type="ECO:0000313" key="2">
    <source>
        <dbReference type="Proteomes" id="UP000076842"/>
    </source>
</evidence>
<protein>
    <recommendedName>
        <fullName evidence="3">L domain-like protein</fullName>
    </recommendedName>
</protein>
<dbReference type="Pfam" id="PF00560">
    <property type="entry name" value="LRR_1"/>
    <property type="match status" value="1"/>
</dbReference>
<dbReference type="PROSITE" id="PS51450">
    <property type="entry name" value="LRR"/>
    <property type="match status" value="1"/>
</dbReference>
<sequence length="269" mass="30213">MRHSWTNDLKRLVLTGRNANPLFTLPGNDAGIVLDRVEELTMIDCGITESTRVQIDGMERQEGTFALIARLFPSMRILDLSYNQLPCLAGIREVLLRRDNAERKGVRELKLKGCGVNNLDELVAILEDSGAEPAGSDLALRELDLSDNEISKLPPKLGLLPVDVLLVDGNLFRIPARRVWEKEGERTLCQKLARVAPPPVCALPIADWLCPPAAAIATYSHWLMLERSMRLWPWATIWASARMATCHSANTLDSFLRRVAYRIWPRPLT</sequence>
<dbReference type="SUPFAM" id="SSF52058">
    <property type="entry name" value="L domain-like"/>
    <property type="match status" value="1"/>
</dbReference>